<dbReference type="InterPro" id="IPR016130">
    <property type="entry name" value="Tyr_Pase_AS"/>
</dbReference>
<dbReference type="RefSeq" id="WP_186888395.1">
    <property type="nucleotide sequence ID" value="NZ_JACONZ010000004.1"/>
</dbReference>
<dbReference type="PROSITE" id="PS00383">
    <property type="entry name" value="TYR_PHOSPHATASE_1"/>
    <property type="match status" value="1"/>
</dbReference>
<evidence type="ECO:0000256" key="1">
    <source>
        <dbReference type="ARBA" id="ARBA00009580"/>
    </source>
</evidence>
<feature type="domain" description="Tyrosine specific protein phosphatases" evidence="2">
    <location>
        <begin position="203"/>
        <end position="244"/>
    </location>
</feature>
<proteinExistence type="inferred from homology"/>
<evidence type="ECO:0000313" key="3">
    <source>
        <dbReference type="EMBL" id="MBC5582033.1"/>
    </source>
</evidence>
<name>A0A923I845_9FIRM</name>
<dbReference type="InterPro" id="IPR029021">
    <property type="entry name" value="Prot-tyrosine_phosphatase-like"/>
</dbReference>
<dbReference type="AlphaFoldDB" id="A0A923I845"/>
<dbReference type="EMBL" id="JACONZ010000004">
    <property type="protein sequence ID" value="MBC5582033.1"/>
    <property type="molecule type" value="Genomic_DNA"/>
</dbReference>
<keyword evidence="4" id="KW-1185">Reference proteome</keyword>
<sequence length="337" mass="38670">MHGETVWFETQRRPEGYRIFGTEEGAYTAYHSLSPDGFSPDNSVAGFARELLAPDLYPGRRSYFHILDEAGGHFVTAPRDLGFESVRNFRELGGYPAADGRRVRWGRFYRSARLGGITPEEKQRFAQLGIRVVLDLRSDGEIAQMPDPVFEGSEQKVISALIQKNKQQVNLDPSVLFTFSPEEMLEDDAAFTERYRQMPFDNEAYHYLFDKLEKGETPVLFHCTAGKDRTGVAAMLILLALGVSWETIKEDYMLTNLFCGDILDEVLDKYYKPGQPEHVRHFLTCIAGVELRNLEAAYESVLARYGDVQRYFSEEFGLQGARMERLRDRYLEEVRPR</sequence>
<dbReference type="PANTHER" id="PTHR31126:SF1">
    <property type="entry name" value="TYROSINE SPECIFIC PROTEIN PHOSPHATASES DOMAIN-CONTAINING PROTEIN"/>
    <property type="match status" value="1"/>
</dbReference>
<dbReference type="PANTHER" id="PTHR31126">
    <property type="entry name" value="TYROSINE-PROTEIN PHOSPHATASE"/>
    <property type="match status" value="1"/>
</dbReference>
<evidence type="ECO:0000313" key="4">
    <source>
        <dbReference type="Proteomes" id="UP000659630"/>
    </source>
</evidence>
<evidence type="ECO:0000259" key="2">
    <source>
        <dbReference type="PROSITE" id="PS50056"/>
    </source>
</evidence>
<protein>
    <submittedName>
        <fullName evidence="3">Tyrosine-protein phosphatase</fullName>
    </submittedName>
</protein>
<comment type="similarity">
    <text evidence="1">Belongs to the protein-tyrosine phosphatase family.</text>
</comment>
<dbReference type="Pfam" id="PF13350">
    <property type="entry name" value="Y_phosphatase3"/>
    <property type="match status" value="1"/>
</dbReference>
<accession>A0A923I845</accession>
<reference evidence="3" key="1">
    <citation type="submission" date="2020-08" db="EMBL/GenBank/DDBJ databases">
        <title>Genome public.</title>
        <authorList>
            <person name="Liu C."/>
            <person name="Sun Q."/>
        </authorList>
    </citation>
    <scope>NUCLEOTIDE SEQUENCE</scope>
    <source>
        <strain evidence="3">BX8</strain>
    </source>
</reference>
<organism evidence="3 4">
    <name type="scientific">Anaerofilum hominis</name>
    <dbReference type="NCBI Taxonomy" id="2763016"/>
    <lineage>
        <taxon>Bacteria</taxon>
        <taxon>Bacillati</taxon>
        <taxon>Bacillota</taxon>
        <taxon>Clostridia</taxon>
        <taxon>Eubacteriales</taxon>
        <taxon>Oscillospiraceae</taxon>
        <taxon>Anaerofilum</taxon>
    </lineage>
</organism>
<dbReference type="Proteomes" id="UP000659630">
    <property type="component" value="Unassembled WGS sequence"/>
</dbReference>
<dbReference type="InterPro" id="IPR000387">
    <property type="entry name" value="Tyr_Pase_dom"/>
</dbReference>
<gene>
    <name evidence="3" type="ORF">H8S23_11000</name>
</gene>
<dbReference type="SUPFAM" id="SSF52799">
    <property type="entry name" value="(Phosphotyrosine protein) phosphatases II"/>
    <property type="match status" value="1"/>
</dbReference>
<dbReference type="Gene3D" id="3.90.190.10">
    <property type="entry name" value="Protein tyrosine phosphatase superfamily"/>
    <property type="match status" value="1"/>
</dbReference>
<comment type="caution">
    <text evidence="3">The sequence shown here is derived from an EMBL/GenBank/DDBJ whole genome shotgun (WGS) entry which is preliminary data.</text>
</comment>
<dbReference type="InterPro" id="IPR026893">
    <property type="entry name" value="Tyr/Ser_Pase_IphP-type"/>
</dbReference>
<dbReference type="GO" id="GO:0004721">
    <property type="term" value="F:phosphoprotein phosphatase activity"/>
    <property type="evidence" value="ECO:0007669"/>
    <property type="project" value="InterPro"/>
</dbReference>
<dbReference type="PROSITE" id="PS50056">
    <property type="entry name" value="TYR_PHOSPHATASE_2"/>
    <property type="match status" value="1"/>
</dbReference>